<reference evidence="1" key="1">
    <citation type="journal article" date="2019" name="Environ. Microbiol.">
        <title>Fungal ecological strategies reflected in gene transcription - a case study of two litter decomposers.</title>
        <authorList>
            <person name="Barbi F."/>
            <person name="Kohler A."/>
            <person name="Barry K."/>
            <person name="Baskaran P."/>
            <person name="Daum C."/>
            <person name="Fauchery L."/>
            <person name="Ihrmark K."/>
            <person name="Kuo A."/>
            <person name="LaButti K."/>
            <person name="Lipzen A."/>
            <person name="Morin E."/>
            <person name="Grigoriev I.V."/>
            <person name="Henrissat B."/>
            <person name="Lindahl B."/>
            <person name="Martin F."/>
        </authorList>
    </citation>
    <scope>NUCLEOTIDE SEQUENCE</scope>
    <source>
        <strain evidence="1">JB14</strain>
    </source>
</reference>
<evidence type="ECO:0000313" key="2">
    <source>
        <dbReference type="Proteomes" id="UP000799118"/>
    </source>
</evidence>
<organism evidence="1 2">
    <name type="scientific">Gymnopus androsaceus JB14</name>
    <dbReference type="NCBI Taxonomy" id="1447944"/>
    <lineage>
        <taxon>Eukaryota</taxon>
        <taxon>Fungi</taxon>
        <taxon>Dikarya</taxon>
        <taxon>Basidiomycota</taxon>
        <taxon>Agaricomycotina</taxon>
        <taxon>Agaricomycetes</taxon>
        <taxon>Agaricomycetidae</taxon>
        <taxon>Agaricales</taxon>
        <taxon>Marasmiineae</taxon>
        <taxon>Omphalotaceae</taxon>
        <taxon>Gymnopus</taxon>
    </lineage>
</organism>
<sequence length="153" mass="17622">MECPANCGCVFDTTKSLNSHLSQSQKCAWYQEYEKTAALDKLLQMEIQEEQLGGEFMQRQDEYQEELGEQAAEILQEFEEENDIFHFVHLEEEEEIGEAGSGPITKEYRSKLLERQLGVKLRVLDDEEGETQVVEEDPNAGFLVRMDPSLCDH</sequence>
<dbReference type="Proteomes" id="UP000799118">
    <property type="component" value="Unassembled WGS sequence"/>
</dbReference>
<evidence type="ECO:0000313" key="1">
    <source>
        <dbReference type="EMBL" id="KAE9397184.1"/>
    </source>
</evidence>
<gene>
    <name evidence="1" type="ORF">BT96DRAFT_996024</name>
</gene>
<proteinExistence type="predicted"/>
<keyword evidence="2" id="KW-1185">Reference proteome</keyword>
<dbReference type="EMBL" id="ML769501">
    <property type="protein sequence ID" value="KAE9397184.1"/>
    <property type="molecule type" value="Genomic_DNA"/>
</dbReference>
<dbReference type="AlphaFoldDB" id="A0A6A4HJA9"/>
<name>A0A6A4HJA9_9AGAR</name>
<accession>A0A6A4HJA9</accession>
<protein>
    <submittedName>
        <fullName evidence="1">Uncharacterized protein</fullName>
    </submittedName>
</protein>